<name>A0AAD8JQG7_TARER</name>
<keyword evidence="14" id="KW-0325">Glycoprotein</keyword>
<dbReference type="EMBL" id="JAUHHV010000011">
    <property type="protein sequence ID" value="KAK1408772.1"/>
    <property type="molecule type" value="Genomic_DNA"/>
</dbReference>
<sequence length="376" mass="42540">MTHKCKSSNKARTVTIIIIIVIVTVIIIIVSIVIFVKLMRRRDKKEMSLTNVESETMEVKNIESLKYNFSIVRAATNCFCENNKLGQGGFGVVYKGKLGDGREIAVKRLSKDSRQGDIEFKNEVLLVAKLQHRNLVKLYGFSLEGSERLLIYEFLQNGSLDKFIFDPTKRLLLNWQKRFTIIKGIAKGLLYLHEDSRLKIIHRDLKASNILLDTEMNPKIADFGIVRLFNHEETQGNTGRIVGTYGYMAPEYARHGHFSAKSDVYSFGVLVLEIVTGQKNQRFHNAEITEHLLSFAWNSWQNGTTDLIDPALKAESNSLNEIMRSVHIGLLCVQENVRDRPTMSSVVNMFNSPSLSLLVPSEPANFSTGPDTSIDK</sequence>
<dbReference type="InterPro" id="IPR008271">
    <property type="entry name" value="Ser/Thr_kinase_AS"/>
</dbReference>
<evidence type="ECO:0000256" key="8">
    <source>
        <dbReference type="ARBA" id="ARBA00022741"/>
    </source>
</evidence>
<dbReference type="InterPro" id="IPR001245">
    <property type="entry name" value="Ser-Thr/Tyr_kinase_cat_dom"/>
</dbReference>
<comment type="subcellular location">
    <subcellularLocation>
        <location evidence="1">Membrane</location>
        <topology evidence="1">Single-pass membrane protein</topology>
    </subcellularLocation>
</comment>
<evidence type="ECO:0000256" key="2">
    <source>
        <dbReference type="ARBA" id="ARBA00022527"/>
    </source>
</evidence>
<dbReference type="GO" id="GO:0005524">
    <property type="term" value="F:ATP binding"/>
    <property type="evidence" value="ECO:0007669"/>
    <property type="project" value="UniProtKB-UniRule"/>
</dbReference>
<evidence type="ECO:0000313" key="20">
    <source>
        <dbReference type="Proteomes" id="UP001229421"/>
    </source>
</evidence>
<keyword evidence="5 17" id="KW-0812">Transmembrane</keyword>
<dbReference type="SUPFAM" id="SSF56112">
    <property type="entry name" value="Protein kinase-like (PK-like)"/>
    <property type="match status" value="1"/>
</dbReference>
<comment type="caution">
    <text evidence="19">The sequence shown here is derived from an EMBL/GenBank/DDBJ whole genome shotgun (WGS) entry which is preliminary data.</text>
</comment>
<proteinExistence type="inferred from homology"/>
<keyword evidence="20" id="KW-1185">Reference proteome</keyword>
<dbReference type="PROSITE" id="PS50011">
    <property type="entry name" value="PROTEIN_KINASE_DOM"/>
    <property type="match status" value="1"/>
</dbReference>
<dbReference type="InterPro" id="IPR011009">
    <property type="entry name" value="Kinase-like_dom_sf"/>
</dbReference>
<keyword evidence="4" id="KW-0808">Transferase</keyword>
<evidence type="ECO:0000256" key="12">
    <source>
        <dbReference type="ARBA" id="ARBA00023136"/>
    </source>
</evidence>
<dbReference type="Proteomes" id="UP001229421">
    <property type="component" value="Unassembled WGS sequence"/>
</dbReference>
<dbReference type="FunFam" id="3.30.200.20:FF:000142">
    <property type="entry name" value="Cysteine-rich receptor-like protein kinase 10"/>
    <property type="match status" value="1"/>
</dbReference>
<dbReference type="GO" id="GO:0004674">
    <property type="term" value="F:protein serine/threonine kinase activity"/>
    <property type="evidence" value="ECO:0007669"/>
    <property type="project" value="UniProtKB-KW"/>
</dbReference>
<dbReference type="PROSITE" id="PS00108">
    <property type="entry name" value="PROTEIN_KINASE_ST"/>
    <property type="match status" value="1"/>
</dbReference>
<feature type="binding site" evidence="15">
    <location>
        <position position="107"/>
    </location>
    <ligand>
        <name>ATP</name>
        <dbReference type="ChEBI" id="CHEBI:30616"/>
    </ligand>
</feature>
<keyword evidence="2 16" id="KW-0723">Serine/threonine-protein kinase</keyword>
<evidence type="ECO:0000256" key="5">
    <source>
        <dbReference type="ARBA" id="ARBA00022692"/>
    </source>
</evidence>
<dbReference type="InterPro" id="IPR017441">
    <property type="entry name" value="Protein_kinase_ATP_BS"/>
</dbReference>
<dbReference type="Gene3D" id="1.10.510.10">
    <property type="entry name" value="Transferase(Phosphotransferase) domain 1"/>
    <property type="match status" value="1"/>
</dbReference>
<evidence type="ECO:0000256" key="3">
    <source>
        <dbReference type="ARBA" id="ARBA00022553"/>
    </source>
</evidence>
<protein>
    <recommendedName>
        <fullName evidence="18">Protein kinase domain-containing protein</fullName>
    </recommendedName>
</protein>
<evidence type="ECO:0000256" key="6">
    <source>
        <dbReference type="ARBA" id="ARBA00022729"/>
    </source>
</evidence>
<dbReference type="Pfam" id="PF07714">
    <property type="entry name" value="PK_Tyr_Ser-Thr"/>
    <property type="match status" value="1"/>
</dbReference>
<evidence type="ECO:0000256" key="16">
    <source>
        <dbReference type="RuleBase" id="RU000304"/>
    </source>
</evidence>
<evidence type="ECO:0000256" key="17">
    <source>
        <dbReference type="SAM" id="Phobius"/>
    </source>
</evidence>
<evidence type="ECO:0000256" key="14">
    <source>
        <dbReference type="ARBA" id="ARBA00023180"/>
    </source>
</evidence>
<feature type="transmembrane region" description="Helical" evidence="17">
    <location>
        <begin position="16"/>
        <end position="38"/>
    </location>
</feature>
<dbReference type="FunFam" id="1.10.510.10:FF:000343">
    <property type="entry name" value="Cysteine-rich receptor-like protein kinase 28"/>
    <property type="match status" value="1"/>
</dbReference>
<accession>A0AAD8JQG7</accession>
<evidence type="ECO:0000256" key="4">
    <source>
        <dbReference type="ARBA" id="ARBA00022679"/>
    </source>
</evidence>
<evidence type="ECO:0000256" key="9">
    <source>
        <dbReference type="ARBA" id="ARBA00022777"/>
    </source>
</evidence>
<dbReference type="CDD" id="cd14066">
    <property type="entry name" value="STKc_IRAK"/>
    <property type="match status" value="1"/>
</dbReference>
<keyword evidence="11 17" id="KW-1133">Transmembrane helix</keyword>
<evidence type="ECO:0000256" key="11">
    <source>
        <dbReference type="ARBA" id="ARBA00022989"/>
    </source>
</evidence>
<feature type="domain" description="Protein kinase" evidence="18">
    <location>
        <begin position="79"/>
        <end position="355"/>
    </location>
</feature>
<dbReference type="InterPro" id="IPR000719">
    <property type="entry name" value="Prot_kinase_dom"/>
</dbReference>
<dbReference type="PANTHER" id="PTHR27002:SF1073">
    <property type="entry name" value="CYSTEINE-RICH RECEPTOR-LIKE PROTEIN KINASE 29"/>
    <property type="match status" value="1"/>
</dbReference>
<reference evidence="19" key="1">
    <citation type="journal article" date="2023" name="bioRxiv">
        <title>Improved chromosome-level genome assembly for marigold (Tagetes erecta).</title>
        <authorList>
            <person name="Jiang F."/>
            <person name="Yuan L."/>
            <person name="Wang S."/>
            <person name="Wang H."/>
            <person name="Xu D."/>
            <person name="Wang A."/>
            <person name="Fan W."/>
        </authorList>
    </citation>
    <scope>NUCLEOTIDE SEQUENCE</scope>
    <source>
        <strain evidence="19">WSJ</strain>
        <tissue evidence="19">Leaf</tissue>
    </source>
</reference>
<evidence type="ECO:0000256" key="10">
    <source>
        <dbReference type="ARBA" id="ARBA00022840"/>
    </source>
</evidence>
<dbReference type="AlphaFoldDB" id="A0AAD8JQG7"/>
<organism evidence="19 20">
    <name type="scientific">Tagetes erecta</name>
    <name type="common">African marigold</name>
    <dbReference type="NCBI Taxonomy" id="13708"/>
    <lineage>
        <taxon>Eukaryota</taxon>
        <taxon>Viridiplantae</taxon>
        <taxon>Streptophyta</taxon>
        <taxon>Embryophyta</taxon>
        <taxon>Tracheophyta</taxon>
        <taxon>Spermatophyta</taxon>
        <taxon>Magnoliopsida</taxon>
        <taxon>eudicotyledons</taxon>
        <taxon>Gunneridae</taxon>
        <taxon>Pentapetalae</taxon>
        <taxon>asterids</taxon>
        <taxon>campanulids</taxon>
        <taxon>Asterales</taxon>
        <taxon>Asteraceae</taxon>
        <taxon>Asteroideae</taxon>
        <taxon>Heliantheae alliance</taxon>
        <taxon>Tageteae</taxon>
        <taxon>Tagetes</taxon>
    </lineage>
</organism>
<keyword evidence="9" id="KW-0418">Kinase</keyword>
<evidence type="ECO:0000259" key="18">
    <source>
        <dbReference type="PROSITE" id="PS50011"/>
    </source>
</evidence>
<gene>
    <name evidence="19" type="ORF">QVD17_40811</name>
</gene>
<keyword evidence="6" id="KW-0732">Signal</keyword>
<comment type="similarity">
    <text evidence="16">Belongs to the protein kinase superfamily.</text>
</comment>
<evidence type="ECO:0000256" key="1">
    <source>
        <dbReference type="ARBA" id="ARBA00004167"/>
    </source>
</evidence>
<dbReference type="SMART" id="SM00220">
    <property type="entry name" value="S_TKc"/>
    <property type="match status" value="1"/>
</dbReference>
<keyword evidence="3" id="KW-0597">Phosphoprotein</keyword>
<dbReference type="GO" id="GO:0005886">
    <property type="term" value="C:plasma membrane"/>
    <property type="evidence" value="ECO:0007669"/>
    <property type="project" value="TreeGrafter"/>
</dbReference>
<keyword evidence="10 15" id="KW-0067">ATP-binding</keyword>
<keyword evidence="13" id="KW-0675">Receptor</keyword>
<keyword evidence="8 15" id="KW-0547">Nucleotide-binding</keyword>
<dbReference type="PROSITE" id="PS00107">
    <property type="entry name" value="PROTEIN_KINASE_ATP"/>
    <property type="match status" value="1"/>
</dbReference>
<keyword evidence="7" id="KW-0677">Repeat</keyword>
<evidence type="ECO:0000313" key="19">
    <source>
        <dbReference type="EMBL" id="KAK1408772.1"/>
    </source>
</evidence>
<dbReference type="PANTHER" id="PTHR27002">
    <property type="entry name" value="RECEPTOR-LIKE SERINE/THREONINE-PROTEIN KINASE SD1-8"/>
    <property type="match status" value="1"/>
</dbReference>
<dbReference type="Gene3D" id="3.30.200.20">
    <property type="entry name" value="Phosphorylase Kinase, domain 1"/>
    <property type="match status" value="1"/>
</dbReference>
<evidence type="ECO:0000256" key="7">
    <source>
        <dbReference type="ARBA" id="ARBA00022737"/>
    </source>
</evidence>
<evidence type="ECO:0000256" key="13">
    <source>
        <dbReference type="ARBA" id="ARBA00023170"/>
    </source>
</evidence>
<evidence type="ECO:0000256" key="15">
    <source>
        <dbReference type="PROSITE-ProRule" id="PRU10141"/>
    </source>
</evidence>
<keyword evidence="12 17" id="KW-0472">Membrane</keyword>
<dbReference type="GO" id="GO:0009737">
    <property type="term" value="P:response to abscisic acid"/>
    <property type="evidence" value="ECO:0007669"/>
    <property type="project" value="UniProtKB-ARBA"/>
</dbReference>